<comment type="similarity">
    <text evidence="1">Belongs to the AHA1 family.</text>
</comment>
<evidence type="ECO:0000313" key="3">
    <source>
        <dbReference type="EMBL" id="CAL5986156.1"/>
    </source>
</evidence>
<dbReference type="Proteomes" id="UP001642409">
    <property type="component" value="Unassembled WGS sequence"/>
</dbReference>
<dbReference type="PANTHER" id="PTHR13009">
    <property type="entry name" value="HEAT SHOCK PROTEIN 90 HSP90 CO-CHAPERONE AHA-1"/>
    <property type="match status" value="1"/>
</dbReference>
<accession>A0ABP1H4V4</accession>
<comment type="caution">
    <text evidence="3">The sequence shown here is derived from an EMBL/GenBank/DDBJ whole genome shotgun (WGS) entry which is preliminary data.</text>
</comment>
<reference evidence="3 4" key="1">
    <citation type="submission" date="2024-07" db="EMBL/GenBank/DDBJ databases">
        <authorList>
            <person name="Akdeniz Z."/>
        </authorList>
    </citation>
    <scope>NUCLEOTIDE SEQUENCE [LARGE SCALE GENOMIC DNA]</scope>
</reference>
<name>A0ABP1H4V4_9EUKA</name>
<dbReference type="InterPro" id="IPR036338">
    <property type="entry name" value="Aha1"/>
</dbReference>
<proteinExistence type="inferred from homology"/>
<evidence type="ECO:0000259" key="2">
    <source>
        <dbReference type="SMART" id="SM01000"/>
    </source>
</evidence>
<keyword evidence="4" id="KW-1185">Reference proteome</keyword>
<dbReference type="SUPFAM" id="SSF103111">
    <property type="entry name" value="Activator of Hsp90 ATPase, Aha1"/>
    <property type="match status" value="1"/>
</dbReference>
<sequence>MTEHHNIGNWHWTERDFSDWATPKLKELLTFTQNLTESVEIEVTAADVKGEAFKYIRKNKVHSSYDYKCKLEFKLKEPGCDLIEGSIHIEPFVDDENMEDWEWEVKIKKSNAAADKIKQAKDLVNKGIILPRIQVFLDEYEKKMD</sequence>
<feature type="domain" description="Activator of Hsp90 ATPase AHSA1-like N-terminal" evidence="2">
    <location>
        <begin position="14"/>
        <end position="145"/>
    </location>
</feature>
<organism evidence="3 4">
    <name type="scientific">Hexamita inflata</name>
    <dbReference type="NCBI Taxonomy" id="28002"/>
    <lineage>
        <taxon>Eukaryota</taxon>
        <taxon>Metamonada</taxon>
        <taxon>Diplomonadida</taxon>
        <taxon>Hexamitidae</taxon>
        <taxon>Hexamitinae</taxon>
        <taxon>Hexamita</taxon>
    </lineage>
</organism>
<dbReference type="EMBL" id="CAXDID020000019">
    <property type="protein sequence ID" value="CAL5986156.1"/>
    <property type="molecule type" value="Genomic_DNA"/>
</dbReference>
<dbReference type="Gene3D" id="3.15.10.20">
    <property type="entry name" value="Activator of Hsp90 ATPase Aha1, N-terminal domain"/>
    <property type="match status" value="1"/>
</dbReference>
<protein>
    <submittedName>
        <fullName evidence="3">Activator_of Hsp90 ATPase</fullName>
    </submittedName>
</protein>
<dbReference type="SMART" id="SM01000">
    <property type="entry name" value="Aha1_N"/>
    <property type="match status" value="1"/>
</dbReference>
<dbReference type="Pfam" id="PF09229">
    <property type="entry name" value="Aha1_N"/>
    <property type="match status" value="1"/>
</dbReference>
<dbReference type="PANTHER" id="PTHR13009:SF22">
    <property type="entry name" value="LD43819P"/>
    <property type="match status" value="1"/>
</dbReference>
<gene>
    <name evidence="3" type="ORF">HINF_LOCUS9283</name>
</gene>
<evidence type="ECO:0000313" key="4">
    <source>
        <dbReference type="Proteomes" id="UP001642409"/>
    </source>
</evidence>
<dbReference type="InterPro" id="IPR015310">
    <property type="entry name" value="AHSA1-like_N"/>
</dbReference>
<evidence type="ECO:0000256" key="1">
    <source>
        <dbReference type="ARBA" id="ARBA00006817"/>
    </source>
</evidence>